<feature type="region of interest" description="Disordered" evidence="1">
    <location>
        <begin position="296"/>
        <end position="378"/>
    </location>
</feature>
<keyword evidence="2" id="KW-0396">Initiation factor</keyword>
<protein>
    <submittedName>
        <fullName evidence="2">Translation initiation factor IF-2</fullName>
    </submittedName>
</protein>
<feature type="compositionally biased region" description="Low complexity" evidence="1">
    <location>
        <begin position="215"/>
        <end position="235"/>
    </location>
</feature>
<comment type="caution">
    <text evidence="2">The sequence shown here is derived from an EMBL/GenBank/DDBJ whole genome shotgun (WGS) entry which is preliminary data.</text>
</comment>
<name>A0A9Q0N7L9_9DIPT</name>
<feature type="compositionally biased region" description="Polar residues" evidence="1">
    <location>
        <begin position="440"/>
        <end position="467"/>
    </location>
</feature>
<feature type="non-terminal residue" evidence="2">
    <location>
        <position position="810"/>
    </location>
</feature>
<feature type="compositionally biased region" description="Low complexity" evidence="1">
    <location>
        <begin position="579"/>
        <end position="599"/>
    </location>
</feature>
<keyword evidence="2" id="KW-0648">Protein biosynthesis</keyword>
<dbReference type="Proteomes" id="UP001151699">
    <property type="component" value="Chromosome A"/>
</dbReference>
<organism evidence="2 3">
    <name type="scientific">Pseudolycoriella hygida</name>
    <dbReference type="NCBI Taxonomy" id="35572"/>
    <lineage>
        <taxon>Eukaryota</taxon>
        <taxon>Metazoa</taxon>
        <taxon>Ecdysozoa</taxon>
        <taxon>Arthropoda</taxon>
        <taxon>Hexapoda</taxon>
        <taxon>Insecta</taxon>
        <taxon>Pterygota</taxon>
        <taxon>Neoptera</taxon>
        <taxon>Endopterygota</taxon>
        <taxon>Diptera</taxon>
        <taxon>Nematocera</taxon>
        <taxon>Sciaroidea</taxon>
        <taxon>Sciaridae</taxon>
        <taxon>Pseudolycoriella</taxon>
    </lineage>
</organism>
<dbReference type="GO" id="GO:0003743">
    <property type="term" value="F:translation initiation factor activity"/>
    <property type="evidence" value="ECO:0007669"/>
    <property type="project" value="UniProtKB-KW"/>
</dbReference>
<feature type="region of interest" description="Disordered" evidence="1">
    <location>
        <begin position="564"/>
        <end position="640"/>
    </location>
</feature>
<evidence type="ECO:0000313" key="3">
    <source>
        <dbReference type="Proteomes" id="UP001151699"/>
    </source>
</evidence>
<dbReference type="EMBL" id="WJQU01000001">
    <property type="protein sequence ID" value="KAJ6645272.1"/>
    <property type="molecule type" value="Genomic_DNA"/>
</dbReference>
<feature type="region of interest" description="Disordered" evidence="1">
    <location>
        <begin position="660"/>
        <end position="722"/>
    </location>
</feature>
<dbReference type="OrthoDB" id="8058986at2759"/>
<proteinExistence type="predicted"/>
<keyword evidence="3" id="KW-1185">Reference proteome</keyword>
<feature type="compositionally biased region" description="Polar residues" evidence="1">
    <location>
        <begin position="568"/>
        <end position="578"/>
    </location>
</feature>
<gene>
    <name evidence="2" type="primary">infB_0</name>
    <name evidence="2" type="ORF">Bhyg_00476</name>
</gene>
<evidence type="ECO:0000256" key="1">
    <source>
        <dbReference type="SAM" id="MobiDB-lite"/>
    </source>
</evidence>
<accession>A0A9Q0N7L9</accession>
<feature type="compositionally biased region" description="Polar residues" evidence="1">
    <location>
        <begin position="204"/>
        <end position="214"/>
    </location>
</feature>
<feature type="region of interest" description="Disordered" evidence="1">
    <location>
        <begin position="200"/>
        <end position="276"/>
    </location>
</feature>
<dbReference type="AlphaFoldDB" id="A0A9Q0N7L9"/>
<feature type="compositionally biased region" description="Polar residues" evidence="1">
    <location>
        <begin position="607"/>
        <end position="640"/>
    </location>
</feature>
<feature type="region of interest" description="Disordered" evidence="1">
    <location>
        <begin position="36"/>
        <end position="62"/>
    </location>
</feature>
<feature type="compositionally biased region" description="Polar residues" evidence="1">
    <location>
        <begin position="76"/>
        <end position="103"/>
    </location>
</feature>
<feature type="region of interest" description="Disordered" evidence="1">
    <location>
        <begin position="76"/>
        <end position="118"/>
    </location>
</feature>
<feature type="compositionally biased region" description="Polar residues" evidence="1">
    <location>
        <begin position="243"/>
        <end position="276"/>
    </location>
</feature>
<evidence type="ECO:0000313" key="2">
    <source>
        <dbReference type="EMBL" id="KAJ6645272.1"/>
    </source>
</evidence>
<feature type="region of interest" description="Disordered" evidence="1">
    <location>
        <begin position="440"/>
        <end position="480"/>
    </location>
</feature>
<reference evidence="2" key="1">
    <citation type="submission" date="2022-07" db="EMBL/GenBank/DDBJ databases">
        <authorList>
            <person name="Trinca V."/>
            <person name="Uliana J.V.C."/>
            <person name="Torres T.T."/>
            <person name="Ward R.J."/>
            <person name="Monesi N."/>
        </authorList>
    </citation>
    <scope>NUCLEOTIDE SEQUENCE</scope>
    <source>
        <strain evidence="2">HSMRA1968</strain>
        <tissue evidence="2">Whole embryos</tissue>
    </source>
</reference>
<sequence>LESWRNLSSIGDQSFVQYPVFASWLVLLKRTPRLGDPVKGSYATHTTSHKKNSRRTNYNNDDQVDLSKVIPLNSTVHKGQDQAQGTAESTSNVDVNNAISTPESRPVESLLQTSEADRRSDLPAWLTHPSLEEPVRTHSWFGPGVSLSAYQQNLQSTALNQQANAFTFALKDPTESITTLATLSTSQHNTNVQGIYSFPPVPPSSSTNHTYQPFGTSQSVGGSQSVGTSQSVGGSQLFGASQPFGTSQSVGRSQSFGTSQSFGASQPFGTRQSFGASQPFGTSQLFGASQPFGTSQSVGASQSFGTSQSVGRSQSFGTSQSFGASQPFGTSQSVGASQSFGTSQPFGTSQSVGTSQSFGARQSFGTSHSFGTNQPFGANQSFGISQSMIGTNQPFGTIQSLSNNQQYNASPTFNQSSFANNYNNDDQVDLSKVIPLNSTVHKGQDQAQGTAESTSNVDVNNAISTPESRPVESLLQTSEADRRSDLPAWLTHPSLEEPVRTHSWFGPGVSLSAYQQNLQSTALNQQANAFTFALKDPTESITTLATLSTSQHNTNVQGIYSFPPVPPSSSTNHTYQPFGTSQSVGGSQSVGTSQSVGGSQLFGASQPFGTSQSVGRSQSFGTSQSFGASQPFGTRQSFGASQPFGTSQLFGASQPFGTSQSVGASQSFGTSQSVGRSQSFGTSQSFGASQPFGTSQSVGASQSFGTSQPFGTSQSVGTSQSFGARQSFGTSHSFGTNQPFGANQSFGISQSMIGTNQPFGTIQSLSNNQQYNASPTFNQSSFANNFIRAVSSFCKLVGVIEEDTKIRGSG</sequence>